<comment type="caution">
    <text evidence="2">The sequence shown here is derived from an EMBL/GenBank/DDBJ whole genome shotgun (WGS) entry which is preliminary data.</text>
</comment>
<feature type="chain" id="PRO_5037016663" evidence="1">
    <location>
        <begin position="40"/>
        <end position="203"/>
    </location>
</feature>
<keyword evidence="1" id="KW-0732">Signal</keyword>
<dbReference type="AlphaFoldDB" id="A0A963YMY2"/>
<dbReference type="Pfam" id="PF01161">
    <property type="entry name" value="PBP"/>
    <property type="match status" value="1"/>
</dbReference>
<dbReference type="InterPro" id="IPR036610">
    <property type="entry name" value="PEBP-like_sf"/>
</dbReference>
<evidence type="ECO:0000256" key="1">
    <source>
        <dbReference type="SAM" id="SignalP"/>
    </source>
</evidence>
<dbReference type="SUPFAM" id="SSF49777">
    <property type="entry name" value="PEBP-like"/>
    <property type="match status" value="1"/>
</dbReference>
<keyword evidence="3" id="KW-1185">Reference proteome</keyword>
<reference evidence="2" key="2">
    <citation type="submission" date="2021-01" db="EMBL/GenBank/DDBJ databases">
        <authorList>
            <person name="Mieszkin S."/>
            <person name="Pouder E."/>
            <person name="Alain K."/>
        </authorList>
    </citation>
    <scope>NUCLEOTIDE SEQUENCE</scope>
    <source>
        <strain evidence="2">HW T2.11</strain>
    </source>
</reference>
<sequence length="203" mass="21586">MTLRILGHRLPRSRHAAKSLLLCTITLALAVVLAPQSQAATEHFALTSPTIHSGSVMPDENVGLRDDCHGGNRSPALAWSHAPEGTASYAISMADLDAKVGVVWLWMMFNLPPTTTSLPANAAADATLLPAGAAQSRNGFDTVGYSGPCPRKGKIPHHYLITVWALNAGHLTFKNGTPAQTVAIFLRRHALGHASLTPFYGTH</sequence>
<gene>
    <name evidence="2" type="ORF">ASILVAE211_01420</name>
</gene>
<dbReference type="EMBL" id="JAESVB010000001">
    <property type="protein sequence ID" value="MCB8873823.1"/>
    <property type="molecule type" value="Genomic_DNA"/>
</dbReference>
<name>A0A963YMY2_9PROT</name>
<accession>A0A963YMY2</accession>
<organism evidence="2 3">
    <name type="scientific">Acidisoma silvae</name>
    <dbReference type="NCBI Taxonomy" id="2802396"/>
    <lineage>
        <taxon>Bacteria</taxon>
        <taxon>Pseudomonadati</taxon>
        <taxon>Pseudomonadota</taxon>
        <taxon>Alphaproteobacteria</taxon>
        <taxon>Acetobacterales</taxon>
        <taxon>Acidocellaceae</taxon>
        <taxon>Acidisoma</taxon>
    </lineage>
</organism>
<dbReference type="CDD" id="cd00865">
    <property type="entry name" value="PEBP_bact_arch"/>
    <property type="match status" value="1"/>
</dbReference>
<feature type="signal peptide" evidence="1">
    <location>
        <begin position="1"/>
        <end position="39"/>
    </location>
</feature>
<dbReference type="InterPro" id="IPR008914">
    <property type="entry name" value="PEBP"/>
</dbReference>
<dbReference type="RefSeq" id="WP_227319501.1">
    <property type="nucleotide sequence ID" value="NZ_JAESVB010000001.1"/>
</dbReference>
<proteinExistence type="predicted"/>
<dbReference type="PANTHER" id="PTHR30289:SF1">
    <property type="entry name" value="PEBP (PHOSPHATIDYLETHANOLAMINE-BINDING PROTEIN) FAMILY PROTEIN"/>
    <property type="match status" value="1"/>
</dbReference>
<dbReference type="Gene3D" id="3.90.280.10">
    <property type="entry name" value="PEBP-like"/>
    <property type="match status" value="1"/>
</dbReference>
<dbReference type="Proteomes" id="UP000708298">
    <property type="component" value="Unassembled WGS sequence"/>
</dbReference>
<reference evidence="2" key="1">
    <citation type="journal article" date="2021" name="Microorganisms">
        <title>Acidisoma silvae sp. nov. and Acidisomacellulosilytica sp. nov., Two Acidophilic Bacteria Isolated from Decaying Wood, Hydrolyzing Cellulose and Producing Poly-3-hydroxybutyrate.</title>
        <authorList>
            <person name="Mieszkin S."/>
            <person name="Pouder E."/>
            <person name="Uroz S."/>
            <person name="Simon-Colin C."/>
            <person name="Alain K."/>
        </authorList>
    </citation>
    <scope>NUCLEOTIDE SEQUENCE</scope>
    <source>
        <strain evidence="2">HW T2.11</strain>
    </source>
</reference>
<dbReference type="InterPro" id="IPR005247">
    <property type="entry name" value="YbhB_YbcL/LppC-like"/>
</dbReference>
<dbReference type="PANTHER" id="PTHR30289">
    <property type="entry name" value="UNCHARACTERIZED PROTEIN YBCL-RELATED"/>
    <property type="match status" value="1"/>
</dbReference>
<dbReference type="NCBIfam" id="TIGR00481">
    <property type="entry name" value="YbhB/YbcL family Raf kinase inhibitor-like protein"/>
    <property type="match status" value="1"/>
</dbReference>
<protein>
    <submittedName>
        <fullName evidence="2">YbhB/YbcL family Raf kinase inhibitor-like protein</fullName>
    </submittedName>
</protein>
<evidence type="ECO:0000313" key="3">
    <source>
        <dbReference type="Proteomes" id="UP000708298"/>
    </source>
</evidence>
<evidence type="ECO:0000313" key="2">
    <source>
        <dbReference type="EMBL" id="MCB8873823.1"/>
    </source>
</evidence>